<dbReference type="Proteomes" id="UP000181899">
    <property type="component" value="Unassembled WGS sequence"/>
</dbReference>
<dbReference type="OrthoDB" id="1954022at2"/>
<evidence type="ECO:0000256" key="1">
    <source>
        <dbReference type="ARBA" id="ARBA00022729"/>
    </source>
</evidence>
<proteinExistence type="predicted"/>
<evidence type="ECO:0000313" key="4">
    <source>
        <dbReference type="EMBL" id="SFN29015.1"/>
    </source>
</evidence>
<dbReference type="Gene3D" id="2.60.40.1240">
    <property type="match status" value="1"/>
</dbReference>
<gene>
    <name evidence="4" type="ORF">SAMN04488695_101166</name>
</gene>
<protein>
    <submittedName>
        <fullName evidence="4">Uncharacterized protein</fullName>
    </submittedName>
</protein>
<evidence type="ECO:0000256" key="3">
    <source>
        <dbReference type="SAM" id="Phobius"/>
    </source>
</evidence>
<keyword evidence="2" id="KW-0175">Coiled coil</keyword>
<evidence type="ECO:0000313" key="5">
    <source>
        <dbReference type="Proteomes" id="UP000181899"/>
    </source>
</evidence>
<keyword evidence="5" id="KW-1185">Reference proteome</keyword>
<dbReference type="InterPro" id="IPR029050">
    <property type="entry name" value="Immunoprotect_excell_Ig-like"/>
</dbReference>
<dbReference type="RefSeq" id="WP_074909072.1">
    <property type="nucleotide sequence ID" value="NZ_FOVK01000001.1"/>
</dbReference>
<evidence type="ECO:0000256" key="2">
    <source>
        <dbReference type="SAM" id="Coils"/>
    </source>
</evidence>
<keyword evidence="3" id="KW-0812">Transmembrane</keyword>
<feature type="transmembrane region" description="Helical" evidence="3">
    <location>
        <begin position="93"/>
        <end position="110"/>
    </location>
</feature>
<dbReference type="AlphaFoldDB" id="A0A1I4XT24"/>
<sequence>MKFEMDKVVKKSEELMKKGEDIAKDVLPKVKEATSEWKESLSSMMDKGVQSAQTIFDKKEDLKAETVDLISDKKKEVNSMISSKTDKKNTGKIVAGVAVAAAAAAAYALYKKNKIRNENLKEEYSEKLTRWAELDLSQLDTETDDVSTPVKLLPDKIYKMGTNATVGNLVVNVSAPSAGETFHPDEPGEPLADLGLKKAFFDKTAAVKDKIKAKIEEGRLQTKLGSMEAKDKYVEIKDLAEDKIDAMKSKVDYTITPNVKEKAEELKLEAEIKAEELKEEFSEKKEEAKKKFEHLKTQMAKGAAELEEKAEETLEQTDGFMKNDLAAGEEDDFIPTEDEFVDAPFGVQEVLEDPKEEGEGLKEKAKHLAEAAKEKLRAEKPPVDLKDLVEYKVTIHNKGDEDYTFNPMQLQLYDLMKRSVYLVPKHAEGTTIGRVVVKPGETYTGKLFVKKNMGKKQGILFFEDLSLSHSVLFLGEGEEAVEVDTDLVLDEDYLYADEEVLEEHVEYKRL</sequence>
<name>A0A1I4XT24_9CLOT</name>
<keyword evidence="1" id="KW-0732">Signal</keyword>
<dbReference type="EMBL" id="FOVK01000001">
    <property type="protein sequence ID" value="SFN29015.1"/>
    <property type="molecule type" value="Genomic_DNA"/>
</dbReference>
<accession>A0A1I4XT24</accession>
<keyword evidence="3" id="KW-0472">Membrane</keyword>
<dbReference type="eggNOG" id="ENOG5033TMC">
    <property type="taxonomic scope" value="Bacteria"/>
</dbReference>
<feature type="coiled-coil region" evidence="2">
    <location>
        <begin position="260"/>
        <end position="323"/>
    </location>
</feature>
<keyword evidence="3" id="KW-1133">Transmembrane helix</keyword>
<organism evidence="4 5">
    <name type="scientific">Proteiniclasticum ruminis</name>
    <dbReference type="NCBI Taxonomy" id="398199"/>
    <lineage>
        <taxon>Bacteria</taxon>
        <taxon>Bacillati</taxon>
        <taxon>Bacillota</taxon>
        <taxon>Clostridia</taxon>
        <taxon>Eubacteriales</taxon>
        <taxon>Clostridiaceae</taxon>
        <taxon>Proteiniclasticum</taxon>
    </lineage>
</organism>
<reference evidence="4 5" key="1">
    <citation type="submission" date="2016-10" db="EMBL/GenBank/DDBJ databases">
        <authorList>
            <person name="de Groot N.N."/>
        </authorList>
    </citation>
    <scope>NUCLEOTIDE SEQUENCE [LARGE SCALE GENOMIC DNA]</scope>
    <source>
        <strain evidence="4 5">ML2</strain>
    </source>
</reference>